<proteinExistence type="predicted"/>
<evidence type="ECO:0000313" key="2">
    <source>
        <dbReference type="EMBL" id="MDQ0447740.1"/>
    </source>
</evidence>
<keyword evidence="1" id="KW-1133">Transmembrane helix</keyword>
<keyword evidence="1" id="KW-0812">Transmembrane</keyword>
<reference evidence="2 3" key="1">
    <citation type="submission" date="2023-07" db="EMBL/GenBank/DDBJ databases">
        <title>Genomic Encyclopedia of Type Strains, Phase IV (KMG-IV): sequencing the most valuable type-strain genomes for metagenomic binning, comparative biology and taxonomic classification.</title>
        <authorList>
            <person name="Goeker M."/>
        </authorList>
    </citation>
    <scope>NUCLEOTIDE SEQUENCE [LARGE SCALE GENOMIC DNA]</scope>
    <source>
        <strain evidence="2 3">DSM 19013</strain>
    </source>
</reference>
<keyword evidence="1" id="KW-0472">Membrane</keyword>
<accession>A0ABU0HZG7</accession>
<comment type="caution">
    <text evidence="2">The sequence shown here is derived from an EMBL/GenBank/DDBJ whole genome shotgun (WGS) entry which is preliminary data.</text>
</comment>
<evidence type="ECO:0000313" key="3">
    <source>
        <dbReference type="Proteomes" id="UP001231124"/>
    </source>
</evidence>
<keyword evidence="3" id="KW-1185">Reference proteome</keyword>
<name>A0ABU0HZG7_9HYPH</name>
<gene>
    <name evidence="2" type="ORF">QO012_002240</name>
</gene>
<feature type="transmembrane region" description="Helical" evidence="1">
    <location>
        <begin position="45"/>
        <end position="64"/>
    </location>
</feature>
<dbReference type="RefSeq" id="WP_238202924.1">
    <property type="nucleotide sequence ID" value="NZ_BPQE01000011.1"/>
</dbReference>
<dbReference type="Proteomes" id="UP001231124">
    <property type="component" value="Unassembled WGS sequence"/>
</dbReference>
<evidence type="ECO:0000256" key="1">
    <source>
        <dbReference type="SAM" id="Phobius"/>
    </source>
</evidence>
<sequence>MRNPSAMASSTVPEPASFDPFGEPVTAALARECPSSSTDRTARRIGGLVFWSLALLILAGRIYTSDIPVTQTVMSAVTQIASLR</sequence>
<protein>
    <submittedName>
        <fullName evidence="2">4-amino-4-deoxy-L-arabinose transferase-like glycosyltransferase</fullName>
    </submittedName>
</protein>
<dbReference type="EMBL" id="JAUSVP010000005">
    <property type="protein sequence ID" value="MDQ0447740.1"/>
    <property type="molecule type" value="Genomic_DNA"/>
</dbReference>
<organism evidence="2 3">
    <name type="scientific">Methylobacterium aerolatum</name>
    <dbReference type="NCBI Taxonomy" id="418708"/>
    <lineage>
        <taxon>Bacteria</taxon>
        <taxon>Pseudomonadati</taxon>
        <taxon>Pseudomonadota</taxon>
        <taxon>Alphaproteobacteria</taxon>
        <taxon>Hyphomicrobiales</taxon>
        <taxon>Methylobacteriaceae</taxon>
        <taxon>Methylobacterium</taxon>
    </lineage>
</organism>